<feature type="domain" description="G8" evidence="1">
    <location>
        <begin position="1"/>
        <end position="116"/>
    </location>
</feature>
<reference evidence="2 3" key="1">
    <citation type="submission" date="2022-12" db="EMBL/GenBank/DDBJ databases">
        <title>Chromosome-level genome of Tegillarca granosa.</title>
        <authorList>
            <person name="Kim J."/>
        </authorList>
    </citation>
    <scope>NUCLEOTIDE SEQUENCE [LARGE SCALE GENOMIC DNA]</scope>
    <source>
        <strain evidence="2">Teg-2019</strain>
        <tissue evidence="2">Adductor muscle</tissue>
    </source>
</reference>
<protein>
    <recommendedName>
        <fullName evidence="1">G8 domain-containing protein</fullName>
    </recommendedName>
</protein>
<dbReference type="InterPro" id="IPR052252">
    <property type="entry name" value="CEMIP/CEMIP2"/>
</dbReference>
<organism evidence="2 3">
    <name type="scientific">Tegillarca granosa</name>
    <name type="common">Malaysian cockle</name>
    <name type="synonym">Anadara granosa</name>
    <dbReference type="NCBI Taxonomy" id="220873"/>
    <lineage>
        <taxon>Eukaryota</taxon>
        <taxon>Metazoa</taxon>
        <taxon>Spiralia</taxon>
        <taxon>Lophotrochozoa</taxon>
        <taxon>Mollusca</taxon>
        <taxon>Bivalvia</taxon>
        <taxon>Autobranchia</taxon>
        <taxon>Pteriomorphia</taxon>
        <taxon>Arcoida</taxon>
        <taxon>Arcoidea</taxon>
        <taxon>Arcidae</taxon>
        <taxon>Tegillarca</taxon>
    </lineage>
</organism>
<evidence type="ECO:0000313" key="3">
    <source>
        <dbReference type="Proteomes" id="UP001217089"/>
    </source>
</evidence>
<sequence length="275" mass="31185">MCFPGVNENVTITTSVLLDESPPELFSIIIEKSGRLVWSPNVDIHLRVHYILIRGRMDIGGESADCKYQANTSITLIGERGEYSIQDFDEKFIGVAPNGTLELHGQYKHPWTKLTSTLNKYSPENGMIFRHKDQDREVVKRWISGIQIHVFDRQTGSPINNGLFRLAWRRDTQFETIRDQMLTFLSGMYMSVYKSYAKGVVSDFIQNVLTEEYTIPQGTVVAMAAQKTIVKHDMSAIYDAIEEVVFGPSSTQSSLIRNLDTKGAWALITVRGHLF</sequence>
<dbReference type="PROSITE" id="PS51484">
    <property type="entry name" value="G8"/>
    <property type="match status" value="1"/>
</dbReference>
<name>A0ABQ9EAS5_TEGGR</name>
<accession>A0ABQ9EAS5</accession>
<evidence type="ECO:0000259" key="1">
    <source>
        <dbReference type="PROSITE" id="PS51484"/>
    </source>
</evidence>
<gene>
    <name evidence="2" type="ORF">KUTeg_018850</name>
</gene>
<dbReference type="Proteomes" id="UP001217089">
    <property type="component" value="Unassembled WGS sequence"/>
</dbReference>
<dbReference type="Pfam" id="PF10162">
    <property type="entry name" value="G8"/>
    <property type="match status" value="1"/>
</dbReference>
<dbReference type="PANTHER" id="PTHR15535:SF17">
    <property type="entry name" value="TRANSMEMBRANE PROTEIN"/>
    <property type="match status" value="1"/>
</dbReference>
<keyword evidence="3" id="KW-1185">Reference proteome</keyword>
<dbReference type="EMBL" id="JARBDR010000917">
    <property type="protein sequence ID" value="KAJ8302454.1"/>
    <property type="molecule type" value="Genomic_DNA"/>
</dbReference>
<comment type="caution">
    <text evidence="2">The sequence shown here is derived from an EMBL/GenBank/DDBJ whole genome shotgun (WGS) entry which is preliminary data.</text>
</comment>
<dbReference type="SMART" id="SM01225">
    <property type="entry name" value="G8"/>
    <property type="match status" value="1"/>
</dbReference>
<proteinExistence type="predicted"/>
<dbReference type="InterPro" id="IPR019316">
    <property type="entry name" value="G8_domain"/>
</dbReference>
<evidence type="ECO:0000313" key="2">
    <source>
        <dbReference type="EMBL" id="KAJ8302454.1"/>
    </source>
</evidence>
<dbReference type="PANTHER" id="PTHR15535">
    <property type="entry name" value="TRANSMEMBRANE PROTEIN 2-RELATED"/>
    <property type="match status" value="1"/>
</dbReference>